<dbReference type="Pfam" id="PF00148">
    <property type="entry name" value="Oxidored_nitro"/>
    <property type="match status" value="1"/>
</dbReference>
<name>A0ABZ3IH37_9FIRM</name>
<dbReference type="InterPro" id="IPR000510">
    <property type="entry name" value="Nase/OxRdtase_comp1"/>
</dbReference>
<gene>
    <name evidence="2" type="primary">anfK</name>
    <name evidence="2" type="ORF">SPSIL_010980</name>
</gene>
<evidence type="ECO:0000313" key="2">
    <source>
        <dbReference type="EMBL" id="XFO64989.1"/>
    </source>
</evidence>
<dbReference type="RefSeq" id="WP_094606685.1">
    <property type="nucleotide sequence ID" value="NZ_CP155573.1"/>
</dbReference>
<keyword evidence="3" id="KW-1185">Reference proteome</keyword>
<protein>
    <submittedName>
        <fullName evidence="2">Nitrogenase iron-iron protein beta chain</fullName>
        <ecNumber evidence="2">1.18.6.1</ecNumber>
    </submittedName>
</protein>
<reference evidence="2" key="1">
    <citation type="submission" date="2024-05" db="EMBL/GenBank/DDBJ databases">
        <title>Isolation and characterization of Sporomusa carbonis sp. nov., a carboxydotrophic hydrogenogen in the genus of Sporomusa isolated from a charcoal burning pile.</title>
        <authorList>
            <person name="Boeer T."/>
            <person name="Rosenbaum F."/>
            <person name="Eysell L."/>
            <person name="Mueller V."/>
            <person name="Daniel R."/>
            <person name="Poehlein A."/>
        </authorList>
    </citation>
    <scope>NUCLEOTIDE SEQUENCE [LARGE SCALE GENOMIC DNA]</scope>
    <source>
        <strain evidence="2">DSM 10669</strain>
    </source>
</reference>
<dbReference type="PANTHER" id="PTHR42956:SF1">
    <property type="entry name" value="NITROGENASE IRON-MOLYBDENUM COFACTOR BIOSYNTHESIS PROTEIN NIFE"/>
    <property type="match status" value="1"/>
</dbReference>
<accession>A0ABZ3IH37</accession>
<organism evidence="2 3">
    <name type="scientific">Sporomusa silvacetica DSM 10669</name>
    <dbReference type="NCBI Taxonomy" id="1123289"/>
    <lineage>
        <taxon>Bacteria</taxon>
        <taxon>Bacillati</taxon>
        <taxon>Bacillota</taxon>
        <taxon>Negativicutes</taxon>
        <taxon>Selenomonadales</taxon>
        <taxon>Sporomusaceae</taxon>
        <taxon>Sporomusa</taxon>
    </lineage>
</organism>
<proteinExistence type="predicted"/>
<dbReference type="Proteomes" id="UP000216752">
    <property type="component" value="Chromosome"/>
</dbReference>
<keyword evidence="2" id="KW-0560">Oxidoreductase</keyword>
<evidence type="ECO:0000259" key="1">
    <source>
        <dbReference type="Pfam" id="PF00148"/>
    </source>
</evidence>
<dbReference type="EMBL" id="CP155573">
    <property type="protein sequence ID" value="XFO64989.1"/>
    <property type="molecule type" value="Genomic_DNA"/>
</dbReference>
<sequence>MTAVKEESQLYPEIVEAPRYSCAMGGAYAATLATFGSVPILHSGGGCGFAQNFGQSFASGLNSPGPVGGASTPCSTLVEEHVIFGGEDKLRKLIDSTISLMPGDLYTVISACVPNLIGDDVDSVVAEFKDRAPVIHVKTAGFAGNSYKGYELYFDAVINQLLKEQPVKKRTVNILGIVPTQNIFWKGDLRNLKEHLKKIGVEANIIFGDLNGLDALTRIPAAELNLVFSIWGISPAKKLEERFGTPYHIFPSVPIGPKDSTKFLQTVGTKLRITDDVIAKVVDEEERTAYRFTEFIGNVLVVAIPHAYYAVVADSSTAVAVTQYATNELGFNPEIVIITDDPPEEYRGIITRDLTENLESVLEPKVAFEVDSHKIRLLLRNYTVQVVFASSLERYISETELGGALFLSVGFPSYDRLIVDRSYVGYRGGLNLMEDLMVKYGGPL</sequence>
<feature type="domain" description="Nitrogenase/oxidoreductase component 1" evidence="1">
    <location>
        <begin position="22"/>
        <end position="436"/>
    </location>
</feature>
<dbReference type="GO" id="GO:0016163">
    <property type="term" value="F:nitrogenase activity"/>
    <property type="evidence" value="ECO:0007669"/>
    <property type="project" value="UniProtKB-EC"/>
</dbReference>
<evidence type="ECO:0000313" key="3">
    <source>
        <dbReference type="Proteomes" id="UP000216752"/>
    </source>
</evidence>
<dbReference type="EC" id="1.18.6.1" evidence="2"/>
<dbReference type="InterPro" id="IPR049939">
    <property type="entry name" value="NifE-like"/>
</dbReference>
<dbReference type="PANTHER" id="PTHR42956">
    <property type="entry name" value="NITROGENASE IRON-MOLYBDENUM COFACTOR BIOSYNTHESIS PROTEIN NIFE"/>
    <property type="match status" value="1"/>
</dbReference>
<dbReference type="Gene3D" id="3.40.50.1980">
    <property type="entry name" value="Nitrogenase molybdenum iron protein domain"/>
    <property type="match status" value="3"/>
</dbReference>
<dbReference type="SUPFAM" id="SSF53807">
    <property type="entry name" value="Helical backbone' metal receptor"/>
    <property type="match status" value="1"/>
</dbReference>